<evidence type="ECO:0000256" key="6">
    <source>
        <dbReference type="ARBA" id="ARBA00022679"/>
    </source>
</evidence>
<dbReference type="SUPFAM" id="SSF53901">
    <property type="entry name" value="Thiolase-like"/>
    <property type="match status" value="2"/>
</dbReference>
<dbReference type="NCBIfam" id="NF005589">
    <property type="entry name" value="PRK07314.1"/>
    <property type="match status" value="1"/>
</dbReference>
<reference evidence="19" key="1">
    <citation type="submission" date="2018-02" db="EMBL/GenBank/DDBJ databases">
        <authorList>
            <person name="Hornung B."/>
        </authorList>
    </citation>
    <scope>NUCLEOTIDE SEQUENCE [LARGE SCALE GENOMIC DNA]</scope>
</reference>
<keyword evidence="10 14" id="KW-0012">Acyltransferase</keyword>
<gene>
    <name evidence="18" type="ORF">PROPJV5_0323</name>
</gene>
<organism evidence="18 19">
    <name type="scientific">Propionibacterium ruminifibrarum</name>
    <dbReference type="NCBI Taxonomy" id="1962131"/>
    <lineage>
        <taxon>Bacteria</taxon>
        <taxon>Bacillati</taxon>
        <taxon>Actinomycetota</taxon>
        <taxon>Actinomycetes</taxon>
        <taxon>Propionibacteriales</taxon>
        <taxon>Propionibacteriaceae</taxon>
        <taxon>Propionibacterium</taxon>
    </lineage>
</organism>
<comment type="catalytic activity">
    <reaction evidence="12 14">
        <text>(9Z)-hexadecenoyl-[ACP] + malonyl-[ACP] + H(+) = 3-oxo-(11Z)-octadecenoyl-[ACP] + holo-[ACP] + CO2</text>
        <dbReference type="Rhea" id="RHEA:55040"/>
        <dbReference type="Rhea" id="RHEA-COMP:9623"/>
        <dbReference type="Rhea" id="RHEA-COMP:9685"/>
        <dbReference type="Rhea" id="RHEA-COMP:10800"/>
        <dbReference type="Rhea" id="RHEA-COMP:14074"/>
        <dbReference type="ChEBI" id="CHEBI:15378"/>
        <dbReference type="ChEBI" id="CHEBI:16526"/>
        <dbReference type="ChEBI" id="CHEBI:64479"/>
        <dbReference type="ChEBI" id="CHEBI:78449"/>
        <dbReference type="ChEBI" id="CHEBI:83989"/>
        <dbReference type="ChEBI" id="CHEBI:138538"/>
        <dbReference type="EC" id="2.3.1.179"/>
    </reaction>
</comment>
<sequence length="419" mass="43894">MSTIVVTGLGALTPLGNDVASTWEGLRNGRSGISTIEQEWAADLPVRFAGQVDVDVDSQLSRVEVRHLDRSSQLAVIAARQAWEDAGLTFAPENETDPDRLASVVGTGIGGLQSTISQWEVMRTKGTRRVSPFTVPMLMSNAPAANVGLRIGARAGVHTTVSACASSNEALSLALDMLRAGRADIALTGGTEALIHPLPIVSFAQMQALSKRNDEPQRASRPWDKGRDGFVMGEGAVMLVLETLDHAQQRGATIYGTLAGSGISADSYDMVKPDPSGQGQSSAMRKALSDAGLAPADINHINAHATSTPAGDTTEAHSIRGLLGEDTDHVVVTGTKSMTGHLLGAAGALETLATVMALRDRIVPPTINLDDPEDDLRVTIAANEAVELPAQGRLAALNNSFGFGGHNVALALTNDHITR</sequence>
<keyword evidence="8" id="KW-0443">Lipid metabolism</keyword>
<dbReference type="InterPro" id="IPR014031">
    <property type="entry name" value="Ketoacyl_synth_C"/>
</dbReference>
<dbReference type="Gene3D" id="3.40.47.10">
    <property type="match status" value="1"/>
</dbReference>
<evidence type="ECO:0000256" key="14">
    <source>
        <dbReference type="PIRNR" id="PIRNR000447"/>
    </source>
</evidence>
<evidence type="ECO:0000256" key="2">
    <source>
        <dbReference type="ARBA" id="ARBA00008467"/>
    </source>
</evidence>
<keyword evidence="9 14" id="KW-0275">Fatty acid biosynthesis</keyword>
<dbReference type="PROSITE" id="PS52004">
    <property type="entry name" value="KS3_2"/>
    <property type="match status" value="1"/>
</dbReference>
<comment type="similarity">
    <text evidence="2 14 16">Belongs to the thiolase-like superfamily. Beta-ketoacyl-ACP synthases family.</text>
</comment>
<evidence type="ECO:0000256" key="9">
    <source>
        <dbReference type="ARBA" id="ARBA00023160"/>
    </source>
</evidence>
<dbReference type="GO" id="GO:0006633">
    <property type="term" value="P:fatty acid biosynthetic process"/>
    <property type="evidence" value="ECO:0007669"/>
    <property type="project" value="UniProtKB-UniRule"/>
</dbReference>
<dbReference type="AlphaFoldDB" id="A0A375I1P4"/>
<evidence type="ECO:0000313" key="18">
    <source>
        <dbReference type="EMBL" id="SPF67310.1"/>
    </source>
</evidence>
<dbReference type="GO" id="GO:0004315">
    <property type="term" value="F:3-oxoacyl-[acyl-carrier-protein] synthase activity"/>
    <property type="evidence" value="ECO:0007669"/>
    <property type="project" value="UniProtKB-UniRule"/>
</dbReference>
<keyword evidence="6 14" id="KW-0808">Transferase</keyword>
<proteinExistence type="inferred from homology"/>
<evidence type="ECO:0000256" key="16">
    <source>
        <dbReference type="RuleBase" id="RU003694"/>
    </source>
</evidence>
<dbReference type="FunFam" id="3.40.47.10:FF:000018">
    <property type="entry name" value="3-oxoacyl-[acyl-carrier-protein] synthase 2"/>
    <property type="match status" value="1"/>
</dbReference>
<evidence type="ECO:0000256" key="10">
    <source>
        <dbReference type="ARBA" id="ARBA00023315"/>
    </source>
</evidence>
<comment type="pathway">
    <text evidence="1 14">Lipid metabolism; fatty acid biosynthesis.</text>
</comment>
<comment type="catalytic activity">
    <reaction evidence="13 14">
        <text>a fatty acyl-[ACP] + malonyl-[ACP] + H(+) = a 3-oxoacyl-[ACP] + holo-[ACP] + CO2</text>
        <dbReference type="Rhea" id="RHEA:22836"/>
        <dbReference type="Rhea" id="RHEA-COMP:9623"/>
        <dbReference type="Rhea" id="RHEA-COMP:9685"/>
        <dbReference type="Rhea" id="RHEA-COMP:9916"/>
        <dbReference type="Rhea" id="RHEA-COMP:14125"/>
        <dbReference type="ChEBI" id="CHEBI:15378"/>
        <dbReference type="ChEBI" id="CHEBI:16526"/>
        <dbReference type="ChEBI" id="CHEBI:64479"/>
        <dbReference type="ChEBI" id="CHEBI:78449"/>
        <dbReference type="ChEBI" id="CHEBI:78776"/>
        <dbReference type="ChEBI" id="CHEBI:138651"/>
    </reaction>
</comment>
<evidence type="ECO:0000256" key="1">
    <source>
        <dbReference type="ARBA" id="ARBA00005194"/>
    </source>
</evidence>
<keyword evidence="19" id="KW-1185">Reference proteome</keyword>
<evidence type="ECO:0000256" key="13">
    <source>
        <dbReference type="ARBA" id="ARBA00047659"/>
    </source>
</evidence>
<evidence type="ECO:0000256" key="4">
    <source>
        <dbReference type="ARBA" id="ARBA00014657"/>
    </source>
</evidence>
<dbReference type="CDD" id="cd00834">
    <property type="entry name" value="KAS_I_II"/>
    <property type="match status" value="1"/>
</dbReference>
<feature type="domain" description="Ketosynthase family 3 (KS3)" evidence="17">
    <location>
        <begin position="1"/>
        <end position="414"/>
    </location>
</feature>
<comment type="function">
    <text evidence="11 14">Involved in the type II fatty acid elongation cycle. Catalyzes the elongation of a wide range of acyl-ACP by the addition of two carbons from malonyl-ACP to an acyl acceptor. Can efficiently catalyze the conversion of palmitoleoyl-ACP (cis-hexadec-9-enoyl-ACP) to cis-vaccenoyl-ACP (cis-octadec-11-enoyl-ACP), an essential step in the thermal regulation of fatty acid composition.</text>
</comment>
<dbReference type="Proteomes" id="UP000265962">
    <property type="component" value="Unassembled WGS sequence"/>
</dbReference>
<dbReference type="NCBIfam" id="TIGR03150">
    <property type="entry name" value="fabF"/>
    <property type="match status" value="1"/>
</dbReference>
<keyword evidence="5 14" id="KW-0444">Lipid biosynthesis</keyword>
<evidence type="ECO:0000256" key="15">
    <source>
        <dbReference type="PIRSR" id="PIRSR000447-1"/>
    </source>
</evidence>
<dbReference type="EC" id="2.3.1.179" evidence="3 14"/>
<dbReference type="GO" id="GO:0005829">
    <property type="term" value="C:cytosol"/>
    <property type="evidence" value="ECO:0007669"/>
    <property type="project" value="TreeGrafter"/>
</dbReference>
<keyword evidence="7" id="KW-0276">Fatty acid metabolism</keyword>
<protein>
    <recommendedName>
        <fullName evidence="4 14">3-oxoacyl-[acyl-carrier-protein] synthase 2</fullName>
        <ecNumber evidence="3 14">2.3.1.179</ecNumber>
    </recommendedName>
</protein>
<feature type="active site" description="For beta-ketoacyl synthase activity" evidence="15">
    <location>
        <position position="164"/>
    </location>
</feature>
<evidence type="ECO:0000256" key="12">
    <source>
        <dbReference type="ARBA" id="ARBA00047318"/>
    </source>
</evidence>
<dbReference type="PANTHER" id="PTHR11712">
    <property type="entry name" value="POLYKETIDE SYNTHASE-RELATED"/>
    <property type="match status" value="1"/>
</dbReference>
<dbReference type="Pfam" id="PF02801">
    <property type="entry name" value="Ketoacyl-synt_C"/>
    <property type="match status" value="1"/>
</dbReference>
<dbReference type="PANTHER" id="PTHR11712:SF336">
    <property type="entry name" value="3-OXOACYL-[ACYL-CARRIER-PROTEIN] SYNTHASE, MITOCHONDRIAL"/>
    <property type="match status" value="1"/>
</dbReference>
<dbReference type="InterPro" id="IPR016039">
    <property type="entry name" value="Thiolase-like"/>
</dbReference>
<evidence type="ECO:0000256" key="11">
    <source>
        <dbReference type="ARBA" id="ARBA00024006"/>
    </source>
</evidence>
<evidence type="ECO:0000313" key="19">
    <source>
        <dbReference type="Proteomes" id="UP000265962"/>
    </source>
</evidence>
<accession>A0A375I1P4</accession>
<dbReference type="InterPro" id="IPR017568">
    <property type="entry name" value="3-oxoacyl-ACP_synth-2"/>
</dbReference>
<dbReference type="RefSeq" id="WP_119714577.1">
    <property type="nucleotide sequence ID" value="NZ_OMOH01000001.1"/>
</dbReference>
<dbReference type="PIRSF" id="PIRSF000447">
    <property type="entry name" value="KAS_II"/>
    <property type="match status" value="1"/>
</dbReference>
<dbReference type="Pfam" id="PF00109">
    <property type="entry name" value="ketoacyl-synt"/>
    <property type="match status" value="1"/>
</dbReference>
<evidence type="ECO:0000259" key="17">
    <source>
        <dbReference type="PROSITE" id="PS52004"/>
    </source>
</evidence>
<evidence type="ECO:0000256" key="8">
    <source>
        <dbReference type="ARBA" id="ARBA00023098"/>
    </source>
</evidence>
<dbReference type="OrthoDB" id="9808669at2"/>
<evidence type="ECO:0000256" key="7">
    <source>
        <dbReference type="ARBA" id="ARBA00022832"/>
    </source>
</evidence>
<dbReference type="EMBL" id="OMOH01000001">
    <property type="protein sequence ID" value="SPF67310.1"/>
    <property type="molecule type" value="Genomic_DNA"/>
</dbReference>
<dbReference type="InterPro" id="IPR000794">
    <property type="entry name" value="Beta-ketoacyl_synthase"/>
</dbReference>
<name>A0A375I1P4_9ACTN</name>
<dbReference type="InterPro" id="IPR014030">
    <property type="entry name" value="Ketoacyl_synth_N"/>
</dbReference>
<evidence type="ECO:0000256" key="5">
    <source>
        <dbReference type="ARBA" id="ARBA00022516"/>
    </source>
</evidence>
<dbReference type="InterPro" id="IPR020841">
    <property type="entry name" value="PKS_Beta-ketoAc_synthase_dom"/>
</dbReference>
<dbReference type="UniPathway" id="UPA00094"/>
<evidence type="ECO:0000256" key="3">
    <source>
        <dbReference type="ARBA" id="ARBA00012356"/>
    </source>
</evidence>
<dbReference type="SMART" id="SM00825">
    <property type="entry name" value="PKS_KS"/>
    <property type="match status" value="1"/>
</dbReference>